<evidence type="ECO:0000256" key="3">
    <source>
        <dbReference type="ARBA" id="ARBA00022552"/>
    </source>
</evidence>
<keyword evidence="9" id="KW-1185">Reference proteome</keyword>
<keyword evidence="3 5" id="KW-0698">rRNA processing</keyword>
<dbReference type="GO" id="GO:0005840">
    <property type="term" value="C:ribosome"/>
    <property type="evidence" value="ECO:0007669"/>
    <property type="project" value="InterPro"/>
</dbReference>
<dbReference type="GO" id="GO:0006364">
    <property type="term" value="P:rRNA processing"/>
    <property type="evidence" value="ECO:0007669"/>
    <property type="project" value="UniProtKB-UniRule"/>
</dbReference>
<dbReference type="Pfam" id="PF05239">
    <property type="entry name" value="PRC"/>
    <property type="match status" value="1"/>
</dbReference>
<evidence type="ECO:0000259" key="6">
    <source>
        <dbReference type="Pfam" id="PF01782"/>
    </source>
</evidence>
<comment type="subcellular location">
    <subcellularLocation>
        <location evidence="5">Cytoplasm</location>
    </subcellularLocation>
</comment>
<organism evidence="8 9">
    <name type="scientific">Spongiibacter nanhainus</name>
    <dbReference type="NCBI Taxonomy" id="2794344"/>
    <lineage>
        <taxon>Bacteria</taxon>
        <taxon>Pseudomonadati</taxon>
        <taxon>Pseudomonadota</taxon>
        <taxon>Gammaproteobacteria</taxon>
        <taxon>Cellvibrionales</taxon>
        <taxon>Spongiibacteraceae</taxon>
        <taxon>Spongiibacter</taxon>
    </lineage>
</organism>
<dbReference type="GO" id="GO:0005737">
    <property type="term" value="C:cytoplasm"/>
    <property type="evidence" value="ECO:0007669"/>
    <property type="project" value="UniProtKB-SubCell"/>
</dbReference>
<dbReference type="KEGG" id="snan:I6N98_05185"/>
<comment type="similarity">
    <text evidence="5">Belongs to the RimM family.</text>
</comment>
<reference evidence="8 9" key="1">
    <citation type="submission" date="2020-12" db="EMBL/GenBank/DDBJ databases">
        <authorList>
            <person name="Shan Y."/>
        </authorList>
    </citation>
    <scope>NUCLEOTIDE SEQUENCE [LARGE SCALE GENOMIC DNA]</scope>
    <source>
        <strain evidence="9">csc3.9</strain>
    </source>
</reference>
<dbReference type="PANTHER" id="PTHR33692">
    <property type="entry name" value="RIBOSOME MATURATION FACTOR RIMM"/>
    <property type="match status" value="1"/>
</dbReference>
<keyword evidence="4 5" id="KW-0143">Chaperone</keyword>
<dbReference type="Gene3D" id="2.30.30.240">
    <property type="entry name" value="PRC-barrel domain"/>
    <property type="match status" value="1"/>
</dbReference>
<dbReference type="NCBIfam" id="TIGR02273">
    <property type="entry name" value="16S_RimM"/>
    <property type="match status" value="1"/>
</dbReference>
<evidence type="ECO:0000256" key="2">
    <source>
        <dbReference type="ARBA" id="ARBA00022517"/>
    </source>
</evidence>
<dbReference type="SUPFAM" id="SSF50447">
    <property type="entry name" value="Translation proteins"/>
    <property type="match status" value="1"/>
</dbReference>
<dbReference type="InterPro" id="IPR027275">
    <property type="entry name" value="PRC-brl_dom"/>
</dbReference>
<dbReference type="EMBL" id="CP066167">
    <property type="protein sequence ID" value="QQD19248.1"/>
    <property type="molecule type" value="Genomic_DNA"/>
</dbReference>
<comment type="subunit">
    <text evidence="5">Binds ribosomal protein uS19.</text>
</comment>
<evidence type="ECO:0000259" key="7">
    <source>
        <dbReference type="Pfam" id="PF05239"/>
    </source>
</evidence>
<dbReference type="SUPFAM" id="SSF50346">
    <property type="entry name" value="PRC-barrel domain"/>
    <property type="match status" value="1"/>
</dbReference>
<feature type="domain" description="RimM N-terminal" evidence="6">
    <location>
        <begin position="10"/>
        <end position="91"/>
    </location>
</feature>
<keyword evidence="2 5" id="KW-0690">Ribosome biogenesis</keyword>
<keyword evidence="1 5" id="KW-0963">Cytoplasm</keyword>
<evidence type="ECO:0000256" key="4">
    <source>
        <dbReference type="ARBA" id="ARBA00023186"/>
    </source>
</evidence>
<name>A0A7T4UQY8_9GAMM</name>
<dbReference type="RefSeq" id="WP_198570733.1">
    <property type="nucleotide sequence ID" value="NZ_CP066167.1"/>
</dbReference>
<comment type="function">
    <text evidence="5">An accessory protein needed during the final step in the assembly of 30S ribosomal subunit, possibly for assembly of the head region. Essential for efficient processing of 16S rRNA. May be needed both before and after RbfA during the maturation of 16S rRNA. It has affinity for free ribosomal 30S subunits but not for 70S ribosomes.</text>
</comment>
<evidence type="ECO:0000313" key="9">
    <source>
        <dbReference type="Proteomes" id="UP000596063"/>
    </source>
</evidence>
<dbReference type="GO" id="GO:0042274">
    <property type="term" value="P:ribosomal small subunit biogenesis"/>
    <property type="evidence" value="ECO:0007669"/>
    <property type="project" value="UniProtKB-UniRule"/>
</dbReference>
<dbReference type="HAMAP" id="MF_00014">
    <property type="entry name" value="Ribosome_mat_RimM"/>
    <property type="match status" value="1"/>
</dbReference>
<accession>A0A7T4UQY8</accession>
<evidence type="ECO:0000313" key="8">
    <source>
        <dbReference type="EMBL" id="QQD19248.1"/>
    </source>
</evidence>
<gene>
    <name evidence="5 8" type="primary">rimM</name>
    <name evidence="8" type="ORF">I6N98_05185</name>
</gene>
<proteinExistence type="inferred from homology"/>
<protein>
    <recommendedName>
        <fullName evidence="5">Ribosome maturation factor RimM</fullName>
    </recommendedName>
</protein>
<dbReference type="InterPro" id="IPR011033">
    <property type="entry name" value="PRC_barrel-like_sf"/>
</dbReference>
<evidence type="ECO:0000256" key="5">
    <source>
        <dbReference type="HAMAP-Rule" id="MF_00014"/>
    </source>
</evidence>
<dbReference type="InterPro" id="IPR002676">
    <property type="entry name" value="RimM_N"/>
</dbReference>
<comment type="domain">
    <text evidence="5">The PRC barrel domain binds ribosomal protein uS19.</text>
</comment>
<feature type="domain" description="PRC-barrel" evidence="7">
    <location>
        <begin position="98"/>
        <end position="170"/>
    </location>
</feature>
<evidence type="ECO:0000256" key="1">
    <source>
        <dbReference type="ARBA" id="ARBA00022490"/>
    </source>
</evidence>
<dbReference type="AlphaFoldDB" id="A0A7T4UQY8"/>
<dbReference type="PANTHER" id="PTHR33692:SF1">
    <property type="entry name" value="RIBOSOME MATURATION FACTOR RIMM"/>
    <property type="match status" value="1"/>
</dbReference>
<dbReference type="Proteomes" id="UP000596063">
    <property type="component" value="Chromosome"/>
</dbReference>
<dbReference type="Gene3D" id="2.40.30.60">
    <property type="entry name" value="RimM"/>
    <property type="match status" value="1"/>
</dbReference>
<dbReference type="GO" id="GO:0043022">
    <property type="term" value="F:ribosome binding"/>
    <property type="evidence" value="ECO:0007669"/>
    <property type="project" value="InterPro"/>
</dbReference>
<dbReference type="InterPro" id="IPR036976">
    <property type="entry name" value="RimM_N_sf"/>
</dbReference>
<dbReference type="Pfam" id="PF01782">
    <property type="entry name" value="RimM"/>
    <property type="match status" value="1"/>
</dbReference>
<dbReference type="InterPro" id="IPR009000">
    <property type="entry name" value="Transl_B-barrel_sf"/>
</dbReference>
<dbReference type="InterPro" id="IPR011961">
    <property type="entry name" value="RimM"/>
</dbReference>
<sequence length="177" mass="19992">MAGETPSRVVIAKITTVYGVKGWVKIHSFTQPMQNFLDYSHCQVRKNGRWQELEIDQSRIHGKGIVAHIKGVDDRELARDYCGLELSVAVDELPALQDDEFYWHQLVGLAVYTSRDDQLLGKVDHLIETGANDVLVVKPCAGSIDDRERLIPYLPGQYIGAIELDEGRLAVEWDPEF</sequence>